<dbReference type="SMART" id="SM00166">
    <property type="entry name" value="UBX"/>
    <property type="match status" value="1"/>
</dbReference>
<dbReference type="InterPro" id="IPR001012">
    <property type="entry name" value="UBX_dom"/>
</dbReference>
<feature type="compositionally biased region" description="Polar residues" evidence="1">
    <location>
        <begin position="291"/>
        <end position="300"/>
    </location>
</feature>
<dbReference type="SUPFAM" id="SSF54236">
    <property type="entry name" value="Ubiquitin-like"/>
    <property type="match status" value="1"/>
</dbReference>
<evidence type="ECO:0000259" key="3">
    <source>
        <dbReference type="PROSITE" id="PS50033"/>
    </source>
</evidence>
<dbReference type="InterPro" id="IPR029071">
    <property type="entry name" value="Ubiquitin-like_domsf"/>
</dbReference>
<feature type="region of interest" description="Disordered" evidence="1">
    <location>
        <begin position="278"/>
        <end position="342"/>
    </location>
</feature>
<feature type="domain" description="UBX" evidence="3">
    <location>
        <begin position="405"/>
        <end position="468"/>
    </location>
</feature>
<protein>
    <recommendedName>
        <fullName evidence="3">UBX domain-containing protein</fullName>
    </recommendedName>
</protein>
<dbReference type="PROSITE" id="PS50033">
    <property type="entry name" value="UBX"/>
    <property type="match status" value="1"/>
</dbReference>
<organism evidence="4 5">
    <name type="scientific">Edaphochlamys debaryana</name>
    <dbReference type="NCBI Taxonomy" id="47281"/>
    <lineage>
        <taxon>Eukaryota</taxon>
        <taxon>Viridiplantae</taxon>
        <taxon>Chlorophyta</taxon>
        <taxon>core chlorophytes</taxon>
        <taxon>Chlorophyceae</taxon>
        <taxon>CS clade</taxon>
        <taxon>Chlamydomonadales</taxon>
        <taxon>Chlamydomonadales incertae sedis</taxon>
        <taxon>Edaphochlamys</taxon>
    </lineage>
</organism>
<dbReference type="InterPro" id="IPR050730">
    <property type="entry name" value="UBX_domain-protein"/>
</dbReference>
<proteinExistence type="predicted"/>
<dbReference type="Pfam" id="PF00789">
    <property type="entry name" value="UBX"/>
    <property type="match status" value="1"/>
</dbReference>
<name>A0A836BP46_9CHLO</name>
<feature type="compositionally biased region" description="Basic and acidic residues" evidence="1">
    <location>
        <begin position="306"/>
        <end position="315"/>
    </location>
</feature>
<sequence>MGLLSRLTPEQERLVQALGILTLAYVAVHWRYFFFAFPHAVFALVDPRKQTLMPQTNWGFIVRALLVYGAYKLLQRLQAALHRASTERHHRRVAAVAPGPQAAAAEQFQASTSQAASVAAEAKRLQEEAAARLAASEGAKTAQSSSVRGAGRAVAEAEKQTASFRAAAGAAEASRLTAAAAEQAAAAAERPAAESAQLAERKRAWLDQLQAQQDAAAAAKAAAAKAAAAAAAEAAAAAKAAAAADAAAAAAPSTSSAAAAGAAARSSSSGAVTAAASGAASGGAGASTASTLPRPTSSASMIPLAEAREAEERQRQWVQQLSTSNLSPLQQEAMEAERKLKAEQDADYEKALAEDRRRAEEKAAAEAAAAEAEAAAAAAAEATARRFEELRQKLRAELPAEPDRSDETAVLVRVRLPDGCNHTRRFAAEAPVSQVRHWLQSLDEFPTWEPTGWSLVSSYPRQVIGHSDGEGAETPRVADVAGSARQVALFVQQSADS</sequence>
<keyword evidence="5" id="KW-1185">Reference proteome</keyword>
<dbReference type="OrthoDB" id="1920064at2759"/>
<dbReference type="Proteomes" id="UP000612055">
    <property type="component" value="Unassembled WGS sequence"/>
</dbReference>
<keyword evidence="2" id="KW-0472">Membrane</keyword>
<dbReference type="GO" id="GO:0043130">
    <property type="term" value="F:ubiquitin binding"/>
    <property type="evidence" value="ECO:0007669"/>
    <property type="project" value="TreeGrafter"/>
</dbReference>
<evidence type="ECO:0000313" key="4">
    <source>
        <dbReference type="EMBL" id="KAG2482248.1"/>
    </source>
</evidence>
<dbReference type="GO" id="GO:0036503">
    <property type="term" value="P:ERAD pathway"/>
    <property type="evidence" value="ECO:0007669"/>
    <property type="project" value="TreeGrafter"/>
</dbReference>
<dbReference type="PANTHER" id="PTHR23322">
    <property type="entry name" value="FAS-ASSOCIATED PROTEIN"/>
    <property type="match status" value="1"/>
</dbReference>
<feature type="transmembrane region" description="Helical" evidence="2">
    <location>
        <begin position="20"/>
        <end position="45"/>
    </location>
</feature>
<feature type="compositionally biased region" description="Polar residues" evidence="1">
    <location>
        <begin position="317"/>
        <end position="330"/>
    </location>
</feature>
<gene>
    <name evidence="4" type="ORF">HYH03_018811</name>
</gene>
<accession>A0A836BP46</accession>
<dbReference type="GO" id="GO:0005783">
    <property type="term" value="C:endoplasmic reticulum"/>
    <property type="evidence" value="ECO:0007669"/>
    <property type="project" value="TreeGrafter"/>
</dbReference>
<dbReference type="PANTHER" id="PTHR23322:SF1">
    <property type="entry name" value="FAS-ASSOCIATED FACTOR 2"/>
    <property type="match status" value="1"/>
</dbReference>
<evidence type="ECO:0000313" key="5">
    <source>
        <dbReference type="Proteomes" id="UP000612055"/>
    </source>
</evidence>
<comment type="caution">
    <text evidence="4">The sequence shown here is derived from an EMBL/GenBank/DDBJ whole genome shotgun (WGS) entry which is preliminary data.</text>
</comment>
<evidence type="ECO:0000256" key="1">
    <source>
        <dbReference type="SAM" id="MobiDB-lite"/>
    </source>
</evidence>
<keyword evidence="2" id="KW-0812">Transmembrane</keyword>
<evidence type="ECO:0000256" key="2">
    <source>
        <dbReference type="SAM" id="Phobius"/>
    </source>
</evidence>
<dbReference type="CDD" id="cd01767">
    <property type="entry name" value="UBX"/>
    <property type="match status" value="1"/>
</dbReference>
<dbReference type="EMBL" id="JAEHOE010000239">
    <property type="protein sequence ID" value="KAG2482248.1"/>
    <property type="molecule type" value="Genomic_DNA"/>
</dbReference>
<dbReference type="Gene3D" id="3.10.20.90">
    <property type="entry name" value="Phosphatidylinositol 3-kinase Catalytic Subunit, Chain A, domain 1"/>
    <property type="match status" value="1"/>
</dbReference>
<reference evidence="4" key="1">
    <citation type="journal article" date="2020" name="bioRxiv">
        <title>Comparative genomics of Chlamydomonas.</title>
        <authorList>
            <person name="Craig R.J."/>
            <person name="Hasan A.R."/>
            <person name="Ness R.W."/>
            <person name="Keightley P.D."/>
        </authorList>
    </citation>
    <scope>NUCLEOTIDE SEQUENCE</scope>
    <source>
        <strain evidence="4">CCAP 11/70</strain>
    </source>
</reference>
<dbReference type="AlphaFoldDB" id="A0A836BP46"/>
<keyword evidence="2" id="KW-1133">Transmembrane helix</keyword>